<keyword evidence="2" id="KW-1185">Reference proteome</keyword>
<dbReference type="EMBL" id="KP085586">
    <property type="protein sequence ID" value="AIZ95079.1"/>
    <property type="molecule type" value="Genomic_DNA"/>
</dbReference>
<name>A0A0A7NQ51_9CAUD</name>
<dbReference type="OrthoDB" id="22221at10239"/>
<reference evidence="1 2" key="2">
    <citation type="journal article" date="2016" name="Curr. Microbiol.">
        <title>Isolation and Comparative Genomic Analysis of T1-Like Shigella Bacteriophage pSf-2.</title>
        <authorList>
            <person name="Jun J.W."/>
            <person name="Kim H.J."/>
            <person name="Yun S.K."/>
            <person name="Chai J.Y."/>
            <person name="Lee B.C."/>
            <person name="Park S.C."/>
        </authorList>
    </citation>
    <scope>NUCLEOTIDE SEQUENCE [LARGE SCALE GENOMIC DNA]</scope>
</reference>
<evidence type="ECO:0000313" key="2">
    <source>
        <dbReference type="Proteomes" id="UP000030926"/>
    </source>
</evidence>
<dbReference type="KEGG" id="vg:22807780"/>
<dbReference type="RefSeq" id="YP_009112992.1">
    <property type="nucleotide sequence ID" value="NC_026010.1"/>
</dbReference>
<protein>
    <submittedName>
        <fullName evidence="1">Uncharacterized protein</fullName>
    </submittedName>
</protein>
<reference evidence="2" key="1">
    <citation type="submission" date="2014-10" db="EMBL/GenBank/DDBJ databases">
        <title>Characterization and complete genome sequence of the Shigella flexneri bacteriophage pSf-2.</title>
        <authorList>
            <person name="Jun J.W."/>
            <person name="Park S.C."/>
        </authorList>
    </citation>
    <scope>NUCLEOTIDE SEQUENCE [LARGE SCALE GENOMIC DNA]</scope>
</reference>
<sequence>MATIMTAEDAARDAVEGMLPNSSRIAHYYKSEVSAVQLVHEILRLPQVDSARVVTCLKNYFCITIKTNSTNC</sequence>
<evidence type="ECO:0000313" key="1">
    <source>
        <dbReference type="EMBL" id="AIZ95079.1"/>
    </source>
</evidence>
<dbReference type="Proteomes" id="UP000030926">
    <property type="component" value="Segment"/>
</dbReference>
<dbReference type="GeneID" id="22807780"/>
<accession>A0A0A7NQ51</accession>
<proteinExistence type="predicted"/>
<gene>
    <name evidence="1" type="ORF">pSf2_054</name>
</gene>
<organism evidence="1 2">
    <name type="scientific">Shigella phage pSf-2</name>
    <dbReference type="NCBI Taxonomy" id="1572702"/>
    <lineage>
        <taxon>Viruses</taxon>
        <taxon>Duplodnaviria</taxon>
        <taxon>Heunggongvirae</taxon>
        <taxon>Uroviricota</taxon>
        <taxon>Caudoviricetes</taxon>
        <taxon>Drexlerviridae</taxon>
        <taxon>Tunavirinae</taxon>
        <taxon>Tunavirus</taxon>
        <taxon>Tunavirus PSf2</taxon>
    </lineage>
</organism>